<evidence type="ECO:0000256" key="3">
    <source>
        <dbReference type="SAM" id="MobiDB-lite"/>
    </source>
</evidence>
<feature type="compositionally biased region" description="Polar residues" evidence="3">
    <location>
        <begin position="211"/>
        <end position="221"/>
    </location>
</feature>
<dbReference type="OrthoDB" id="9809379at2"/>
<dbReference type="Proteomes" id="UP000032702">
    <property type="component" value="Unassembled WGS sequence"/>
</dbReference>
<dbReference type="PANTHER" id="PTHR42960">
    <property type="entry name" value="YCF46 PROTEIN"/>
    <property type="match status" value="1"/>
</dbReference>
<dbReference type="STRING" id="378806.STAUR_3175"/>
<gene>
    <name evidence="4" type="ordered locus">STAUR_3175</name>
    <name evidence="5" type="ORF">STIAU_4508</name>
</gene>
<dbReference type="eggNOG" id="COG0464">
    <property type="taxonomic scope" value="Bacteria"/>
</dbReference>
<name>Q08VC5_STIAD</name>
<dbReference type="AlphaFoldDB" id="Q08VC5"/>
<keyword evidence="6" id="KW-1185">Reference proteome</keyword>
<dbReference type="Proteomes" id="UP000001351">
    <property type="component" value="Chromosome"/>
</dbReference>
<evidence type="ECO:0000313" key="5">
    <source>
        <dbReference type="EMBL" id="EAU64447.1"/>
    </source>
</evidence>
<keyword evidence="2" id="KW-0067">ATP-binding</keyword>
<reference evidence="4 6" key="2">
    <citation type="journal article" date="2011" name="Mol. Biol. Evol.">
        <title>Comparative genomic analysis of fruiting body formation in Myxococcales.</title>
        <authorList>
            <person name="Huntley S."/>
            <person name="Hamann N."/>
            <person name="Wegener-Feldbrugge S."/>
            <person name="Treuner-Lange A."/>
            <person name="Kube M."/>
            <person name="Reinhardt R."/>
            <person name="Klages S."/>
            <person name="Muller R."/>
            <person name="Ronning C.M."/>
            <person name="Nierman W.C."/>
            <person name="Sogaard-Andersen L."/>
        </authorList>
    </citation>
    <scope>NUCLEOTIDE SEQUENCE [LARGE SCALE GENOMIC DNA]</scope>
    <source>
        <strain evidence="4 6">DW4/3-1</strain>
    </source>
</reference>
<protein>
    <submittedName>
        <fullName evidence="5">AAA ATPase superfamily</fullName>
    </submittedName>
</protein>
<evidence type="ECO:0000313" key="7">
    <source>
        <dbReference type="Proteomes" id="UP000032702"/>
    </source>
</evidence>
<evidence type="ECO:0000256" key="1">
    <source>
        <dbReference type="ARBA" id="ARBA00022741"/>
    </source>
</evidence>
<feature type="region of interest" description="Disordered" evidence="3">
    <location>
        <begin position="200"/>
        <end position="221"/>
    </location>
</feature>
<evidence type="ECO:0000313" key="4">
    <source>
        <dbReference type="EMBL" id="ADO70967.1"/>
    </source>
</evidence>
<evidence type="ECO:0000313" key="6">
    <source>
        <dbReference type="Proteomes" id="UP000001351"/>
    </source>
</evidence>
<dbReference type="EMBL" id="AAMD01000117">
    <property type="protein sequence ID" value="EAU64447.1"/>
    <property type="molecule type" value="Genomic_DNA"/>
</dbReference>
<reference evidence="5 7" key="1">
    <citation type="submission" date="2006-04" db="EMBL/GenBank/DDBJ databases">
        <authorList>
            <person name="Nierman W.C."/>
        </authorList>
    </citation>
    <scope>NUCLEOTIDE SEQUENCE [LARGE SCALE GENOMIC DNA]</scope>
    <source>
        <strain evidence="5 7">DW4/3-1</strain>
    </source>
</reference>
<proteinExistence type="predicted"/>
<dbReference type="InterPro" id="IPR052381">
    <property type="entry name" value="AAA_domain_protein"/>
</dbReference>
<dbReference type="HOGENOM" id="CLU_1250007_0_0_7"/>
<dbReference type="EMBL" id="CP002271">
    <property type="protein sequence ID" value="ADO70967.1"/>
    <property type="molecule type" value="Genomic_DNA"/>
</dbReference>
<dbReference type="KEGG" id="sur:STAUR_3175"/>
<keyword evidence="1" id="KW-0547">Nucleotide-binding</keyword>
<organism evidence="5 7">
    <name type="scientific">Stigmatella aurantiaca (strain DW4/3-1)</name>
    <dbReference type="NCBI Taxonomy" id="378806"/>
    <lineage>
        <taxon>Bacteria</taxon>
        <taxon>Pseudomonadati</taxon>
        <taxon>Myxococcota</taxon>
        <taxon>Myxococcia</taxon>
        <taxon>Myxococcales</taxon>
        <taxon>Cystobacterineae</taxon>
        <taxon>Archangiaceae</taxon>
        <taxon>Stigmatella</taxon>
    </lineage>
</organism>
<evidence type="ECO:0000256" key="2">
    <source>
        <dbReference type="ARBA" id="ARBA00022840"/>
    </source>
</evidence>
<dbReference type="PANTHER" id="PTHR42960:SF1">
    <property type="entry name" value="YCF46 PROTEIN"/>
    <property type="match status" value="1"/>
</dbReference>
<accession>Q08VC5</accession>
<sequence length="221" mass="24405">MASAGTPSTAPWLEELDILIRARYPMLYLVSWEEHRVESLLAELARSHGKALFHWSIIRGLRNVGSARAASLPEDTRNPIDAIAAIEKLTEPSLVVLKDFHPYLEDKGVVRAVRELAHFLKHGAAPGIRPRGPLRPPLEAWPAGRADLKTWGLESSLSSPVLSPERDNLEFSPCRSGCWQRWLSLFPSWRTRTVLITGVSGSKTAGRPSRTARSNAMTGGT</sequence>
<dbReference type="GO" id="GO:0005524">
    <property type="term" value="F:ATP binding"/>
    <property type="evidence" value="ECO:0007669"/>
    <property type="project" value="UniProtKB-KW"/>
</dbReference>